<name>A0A7Y9W377_9BURK</name>
<sequence length="67" mass="7263">MATRIPVTDADIAREHRLRHLRGSAVDAITNPALRICLANCAELRKKRALPEQSALDGKSLAAGETE</sequence>
<evidence type="ECO:0000313" key="1">
    <source>
        <dbReference type="EMBL" id="NYH13450.1"/>
    </source>
</evidence>
<dbReference type="EMBL" id="JACCAU010000001">
    <property type="protein sequence ID" value="NYH13450.1"/>
    <property type="molecule type" value="Genomic_DNA"/>
</dbReference>
<evidence type="ECO:0000313" key="2">
    <source>
        <dbReference type="Proteomes" id="UP000572540"/>
    </source>
</evidence>
<gene>
    <name evidence="1" type="ORF">GGD41_000678</name>
</gene>
<reference evidence="1 2" key="1">
    <citation type="submission" date="2020-07" db="EMBL/GenBank/DDBJ databases">
        <title>Exploring microbial biodiversity for novel pathways involved in the catabolism of aromatic compounds derived from lignin.</title>
        <authorList>
            <person name="Elkins J."/>
        </authorList>
    </citation>
    <scope>NUCLEOTIDE SEQUENCE [LARGE SCALE GENOMIC DNA]</scope>
    <source>
        <strain evidence="1 2">H2C3B</strain>
    </source>
</reference>
<dbReference type="Proteomes" id="UP000572540">
    <property type="component" value="Unassembled WGS sequence"/>
</dbReference>
<comment type="caution">
    <text evidence="1">The sequence shown here is derived from an EMBL/GenBank/DDBJ whole genome shotgun (WGS) entry which is preliminary data.</text>
</comment>
<organism evidence="1 2">
    <name type="scientific">Paraburkholderia bryophila</name>
    <dbReference type="NCBI Taxonomy" id="420952"/>
    <lineage>
        <taxon>Bacteria</taxon>
        <taxon>Pseudomonadati</taxon>
        <taxon>Pseudomonadota</taxon>
        <taxon>Betaproteobacteria</taxon>
        <taxon>Burkholderiales</taxon>
        <taxon>Burkholderiaceae</taxon>
        <taxon>Paraburkholderia</taxon>
    </lineage>
</organism>
<proteinExistence type="predicted"/>
<accession>A0A7Y9W377</accession>
<dbReference type="RefSeq" id="WP_179703407.1">
    <property type="nucleotide sequence ID" value="NZ_JACCAU010000001.1"/>
</dbReference>
<dbReference type="AlphaFoldDB" id="A0A7Y9W377"/>
<protein>
    <submittedName>
        <fullName evidence="1">Uncharacterized protein</fullName>
    </submittedName>
</protein>